<dbReference type="CDD" id="cd09396">
    <property type="entry name" value="LIM_DA1"/>
    <property type="match status" value="1"/>
</dbReference>
<dbReference type="EnsemblPlants" id="Pp3c1_8550V3.3">
    <property type="protein sequence ID" value="Pp3c1_8550V3.3"/>
    <property type="gene ID" value="Pp3c1_8550"/>
</dbReference>
<dbReference type="Proteomes" id="UP000006727">
    <property type="component" value="Chromosome 1"/>
</dbReference>
<dbReference type="PROSITE" id="PS00478">
    <property type="entry name" value="LIM_DOMAIN_1"/>
    <property type="match status" value="1"/>
</dbReference>
<sequence>MAWLGRLFDAPSSSTYRYHEGDEYPDYTNIPRQSHGGWQGPNIFQDSRSIEGSSSYSEEMPSYTNSIRPSYSSDMPLHAYNIPYNSDDGPSHSYDRFPYEIVAPPPANTNDTPTYHNERISYPQIDAASMEATDHAIALALSEEENRGSKHMPSTDADEELARALQDSLDLQYRASRKEKSPSTRPAVLKPTATNICAGCKQPLGYGRFLSCLGKNWHPHCFACKMCSKPIDDREFSVQGGDPYHRNCYKELFHPKCEVCLEFIPTNEDGMIEYRSHPFWNQKYCPSHEIDGTPRCCSCDRIETGEVKYAGLEDGRKICLECLETAVFDTKECQPLYREVLKFYKNVGMMIDQEVPMLLVERTALNEAREGEKEGIHMTSETRGLCLSEEQTVTTVFGGKSSFPRLSFNFWTEPKHLRRHCEVTAILVLYGLPRLLTGSILVHELMHAWLRLAGGFPRMRPEVEEGICQVMSHIWLSAELKRAEKKDSTSAKGITSPAQERLGKFYLYQISSDTSPVYGDGFRQALASVNRYGLVRVLEHLRMTANFQV</sequence>
<keyword evidence="1 3" id="KW-0479">Metal-binding</keyword>
<dbReference type="RefSeq" id="XP_024396240.1">
    <property type="nucleotide sequence ID" value="XM_024540472.2"/>
</dbReference>
<dbReference type="Gramene" id="Pp3c1_8550V3.3">
    <property type="protein sequence ID" value="Pp3c1_8550V3.3"/>
    <property type="gene ID" value="Pp3c1_8550"/>
</dbReference>
<dbReference type="PANTHER" id="PTHR24209">
    <property type="entry name" value="PROTEIN DA1-RELATED 2"/>
    <property type="match status" value="1"/>
</dbReference>
<dbReference type="EnsemblPlants" id="Pp3c1_8550V3.2">
    <property type="protein sequence ID" value="Pp3c1_8550V3.2"/>
    <property type="gene ID" value="Pp3c1_8550"/>
</dbReference>
<dbReference type="Gramene" id="Pp3c1_8550V3.2">
    <property type="protein sequence ID" value="Pp3c1_8550V3.2"/>
    <property type="gene ID" value="Pp3c1_8550"/>
</dbReference>
<dbReference type="InterPro" id="IPR045218">
    <property type="entry name" value="DA1-like"/>
</dbReference>
<organism evidence="5">
    <name type="scientific">Physcomitrium patens</name>
    <name type="common">Spreading-leaved earth moss</name>
    <name type="synonym">Physcomitrella patens</name>
    <dbReference type="NCBI Taxonomy" id="3218"/>
    <lineage>
        <taxon>Eukaryota</taxon>
        <taxon>Viridiplantae</taxon>
        <taxon>Streptophyta</taxon>
        <taxon>Embryophyta</taxon>
        <taxon>Bryophyta</taxon>
        <taxon>Bryophytina</taxon>
        <taxon>Bryopsida</taxon>
        <taxon>Funariidae</taxon>
        <taxon>Funariales</taxon>
        <taxon>Funariaceae</taxon>
        <taxon>Physcomitrium</taxon>
    </lineage>
</organism>
<dbReference type="GO" id="GO:0046872">
    <property type="term" value="F:metal ion binding"/>
    <property type="evidence" value="ECO:0007669"/>
    <property type="project" value="UniProtKB-KW"/>
</dbReference>
<dbReference type="InterPro" id="IPR001781">
    <property type="entry name" value="Znf_LIM"/>
</dbReference>
<reference evidence="5 7" key="2">
    <citation type="journal article" date="2018" name="Plant J.">
        <title>The Physcomitrella patens chromosome-scale assembly reveals moss genome structure and evolution.</title>
        <authorList>
            <person name="Lang D."/>
            <person name="Ullrich K.K."/>
            <person name="Murat F."/>
            <person name="Fuchs J."/>
            <person name="Jenkins J."/>
            <person name="Haas F.B."/>
            <person name="Piednoel M."/>
            <person name="Gundlach H."/>
            <person name="Van Bel M."/>
            <person name="Meyberg R."/>
            <person name="Vives C."/>
            <person name="Morata J."/>
            <person name="Symeonidi A."/>
            <person name="Hiss M."/>
            <person name="Muchero W."/>
            <person name="Kamisugi Y."/>
            <person name="Saleh O."/>
            <person name="Blanc G."/>
            <person name="Decker E.L."/>
            <person name="van Gessel N."/>
            <person name="Grimwood J."/>
            <person name="Hayes R.D."/>
            <person name="Graham S.W."/>
            <person name="Gunter L.E."/>
            <person name="McDaniel S.F."/>
            <person name="Hoernstein S.N.W."/>
            <person name="Larsson A."/>
            <person name="Li F.W."/>
            <person name="Perroud P.F."/>
            <person name="Phillips J."/>
            <person name="Ranjan P."/>
            <person name="Rokshar D.S."/>
            <person name="Rothfels C.J."/>
            <person name="Schneider L."/>
            <person name="Shu S."/>
            <person name="Stevenson D.W."/>
            <person name="Thummler F."/>
            <person name="Tillich M."/>
            <person name="Villarreal Aguilar J.C."/>
            <person name="Widiez T."/>
            <person name="Wong G.K."/>
            <person name="Wymore A."/>
            <person name="Zhang Y."/>
            <person name="Zimmer A.D."/>
            <person name="Quatrano R.S."/>
            <person name="Mayer K.F.X."/>
            <person name="Goodstein D."/>
            <person name="Casacuberta J.M."/>
            <person name="Vandepoele K."/>
            <person name="Reski R."/>
            <person name="Cuming A.C."/>
            <person name="Tuskan G.A."/>
            <person name="Maumus F."/>
            <person name="Salse J."/>
            <person name="Schmutz J."/>
            <person name="Rensing S.A."/>
        </authorList>
    </citation>
    <scope>NUCLEOTIDE SEQUENCE [LARGE SCALE GENOMIC DNA]</scope>
    <source>
        <strain evidence="6 7">cv. Gransden 2004</strain>
    </source>
</reference>
<dbReference type="SUPFAM" id="SSF57716">
    <property type="entry name" value="Glucocorticoid receptor-like (DNA-binding domain)"/>
    <property type="match status" value="2"/>
</dbReference>
<dbReference type="EnsemblPlants" id="Pp3c1_8550V3.1">
    <property type="protein sequence ID" value="Pp3c1_8550V3.1"/>
    <property type="gene ID" value="Pp3c1_8550"/>
</dbReference>
<evidence type="ECO:0000256" key="2">
    <source>
        <dbReference type="ARBA" id="ARBA00022833"/>
    </source>
</evidence>
<name>A0A2K1L7F5_PHYPA</name>
<keyword evidence="2 3" id="KW-0862">Zinc</keyword>
<dbReference type="STRING" id="3218.A0A2K1L7F5"/>
<dbReference type="OMA" id="HEATHAF"/>
<dbReference type="OrthoDB" id="25414at2759"/>
<keyword evidence="7" id="KW-1185">Reference proteome</keyword>
<dbReference type="Pfam" id="PF12315">
    <property type="entry name" value="DA1-like"/>
    <property type="match status" value="1"/>
</dbReference>
<evidence type="ECO:0000313" key="6">
    <source>
        <dbReference type="EnsemblPlants" id="Pp3c1_8550V3.1"/>
    </source>
</evidence>
<dbReference type="GO" id="GO:0043130">
    <property type="term" value="F:ubiquitin binding"/>
    <property type="evidence" value="ECO:0000318"/>
    <property type="project" value="GO_Central"/>
</dbReference>
<accession>A0A2K1L7F5</accession>
<dbReference type="Gramene" id="Pp3c1_8550V3.1">
    <property type="protein sequence ID" value="Pp3c1_8550V3.1"/>
    <property type="gene ID" value="Pp3c1_8550"/>
</dbReference>
<protein>
    <recommendedName>
        <fullName evidence="4">LIM zinc-binding domain-containing protein</fullName>
    </recommendedName>
</protein>
<dbReference type="PANTHER" id="PTHR24209:SF7">
    <property type="entry name" value="PROTEIN DA1-RELATED 2"/>
    <property type="match status" value="1"/>
</dbReference>
<evidence type="ECO:0000256" key="1">
    <source>
        <dbReference type="ARBA" id="ARBA00022723"/>
    </source>
</evidence>
<dbReference type="AlphaFoldDB" id="A0A2K1L7F5"/>
<evidence type="ECO:0000313" key="7">
    <source>
        <dbReference type="Proteomes" id="UP000006727"/>
    </source>
</evidence>
<reference evidence="5 7" key="1">
    <citation type="journal article" date="2008" name="Science">
        <title>The Physcomitrella genome reveals evolutionary insights into the conquest of land by plants.</title>
        <authorList>
            <person name="Rensing S."/>
            <person name="Lang D."/>
            <person name="Zimmer A."/>
            <person name="Terry A."/>
            <person name="Salamov A."/>
            <person name="Shapiro H."/>
            <person name="Nishiyama T."/>
            <person name="Perroud P.-F."/>
            <person name="Lindquist E."/>
            <person name="Kamisugi Y."/>
            <person name="Tanahashi T."/>
            <person name="Sakakibara K."/>
            <person name="Fujita T."/>
            <person name="Oishi K."/>
            <person name="Shin-I T."/>
            <person name="Kuroki Y."/>
            <person name="Toyoda A."/>
            <person name="Suzuki Y."/>
            <person name="Hashimoto A."/>
            <person name="Yamaguchi K."/>
            <person name="Sugano A."/>
            <person name="Kohara Y."/>
            <person name="Fujiyama A."/>
            <person name="Anterola A."/>
            <person name="Aoki S."/>
            <person name="Ashton N."/>
            <person name="Barbazuk W.B."/>
            <person name="Barker E."/>
            <person name="Bennetzen J."/>
            <person name="Bezanilla M."/>
            <person name="Blankenship R."/>
            <person name="Cho S.H."/>
            <person name="Dutcher S."/>
            <person name="Estelle M."/>
            <person name="Fawcett J.A."/>
            <person name="Gundlach H."/>
            <person name="Hanada K."/>
            <person name="Heyl A."/>
            <person name="Hicks K.A."/>
            <person name="Hugh J."/>
            <person name="Lohr M."/>
            <person name="Mayer K."/>
            <person name="Melkozernov A."/>
            <person name="Murata T."/>
            <person name="Nelson D."/>
            <person name="Pils B."/>
            <person name="Prigge M."/>
            <person name="Reiss B."/>
            <person name="Renner T."/>
            <person name="Rombauts S."/>
            <person name="Rushton P."/>
            <person name="Sanderfoot A."/>
            <person name="Schween G."/>
            <person name="Shiu S.-H."/>
            <person name="Stueber K."/>
            <person name="Theodoulou F.L."/>
            <person name="Tu H."/>
            <person name="Van de Peer Y."/>
            <person name="Verrier P.J."/>
            <person name="Waters E."/>
            <person name="Wood A."/>
            <person name="Yang L."/>
            <person name="Cove D."/>
            <person name="Cuming A."/>
            <person name="Hasebe M."/>
            <person name="Lucas S."/>
            <person name="Mishler D.B."/>
            <person name="Reski R."/>
            <person name="Grigoriev I."/>
            <person name="Quatrano R.S."/>
            <person name="Boore J.L."/>
        </authorList>
    </citation>
    <scope>NUCLEOTIDE SEQUENCE [LARGE SCALE GENOMIC DNA]</scope>
    <source>
        <strain evidence="6 7">cv. Gransden 2004</strain>
    </source>
</reference>
<dbReference type="EnsemblPlants" id="Pp3c1_8550V3.4">
    <property type="protein sequence ID" value="Pp3c1_8550V3.4"/>
    <property type="gene ID" value="Pp3c1_8550"/>
</dbReference>
<keyword evidence="3" id="KW-0440">LIM domain</keyword>
<dbReference type="Gramene" id="Pp3c1_8550V3.4">
    <property type="protein sequence ID" value="Pp3c1_8550V3.4"/>
    <property type="gene ID" value="Pp3c1_8550"/>
</dbReference>
<dbReference type="SMART" id="SM00132">
    <property type="entry name" value="LIM"/>
    <property type="match status" value="1"/>
</dbReference>
<gene>
    <name evidence="6" type="primary">LOC112292204</name>
    <name evidence="5" type="ORF">PHYPA_000399</name>
</gene>
<dbReference type="RefSeq" id="XP_024396233.1">
    <property type="nucleotide sequence ID" value="XM_024540465.2"/>
</dbReference>
<dbReference type="EMBL" id="ABEU02000001">
    <property type="protein sequence ID" value="PNR61975.1"/>
    <property type="molecule type" value="Genomic_DNA"/>
</dbReference>
<feature type="domain" description="LIM zinc-binding" evidence="4">
    <location>
        <begin position="195"/>
        <end position="255"/>
    </location>
</feature>
<dbReference type="GeneID" id="112292204"/>
<evidence type="ECO:0000313" key="5">
    <source>
        <dbReference type="EMBL" id="PNR61975.1"/>
    </source>
</evidence>
<evidence type="ECO:0000259" key="4">
    <source>
        <dbReference type="PROSITE" id="PS50023"/>
    </source>
</evidence>
<dbReference type="Pfam" id="PF00412">
    <property type="entry name" value="LIM"/>
    <property type="match status" value="1"/>
</dbReference>
<proteinExistence type="predicted"/>
<dbReference type="RefSeq" id="XP_024396246.1">
    <property type="nucleotide sequence ID" value="XM_024540478.2"/>
</dbReference>
<dbReference type="PaxDb" id="3218-PP1S38_163V6.2"/>
<dbReference type="FunFam" id="2.10.110.10:FF:000167">
    <property type="entry name" value="Predicted protein"/>
    <property type="match status" value="1"/>
</dbReference>
<evidence type="ECO:0000256" key="3">
    <source>
        <dbReference type="PROSITE-ProRule" id="PRU00125"/>
    </source>
</evidence>
<dbReference type="Gene3D" id="2.10.110.10">
    <property type="entry name" value="Cysteine Rich Protein"/>
    <property type="match status" value="1"/>
</dbReference>
<dbReference type="PROSITE" id="PS50023">
    <property type="entry name" value="LIM_DOMAIN_2"/>
    <property type="match status" value="1"/>
</dbReference>
<dbReference type="InterPro" id="IPR022087">
    <property type="entry name" value="DA1-like_dom"/>
</dbReference>
<reference evidence="6" key="3">
    <citation type="submission" date="2020-12" db="UniProtKB">
        <authorList>
            <consortium name="EnsemblPlants"/>
        </authorList>
    </citation>
    <scope>IDENTIFICATION</scope>
</reference>